<evidence type="ECO:0000313" key="7">
    <source>
        <dbReference type="Proteomes" id="UP001165085"/>
    </source>
</evidence>
<evidence type="ECO:0000259" key="5">
    <source>
        <dbReference type="Pfam" id="PF02225"/>
    </source>
</evidence>
<evidence type="ECO:0000256" key="3">
    <source>
        <dbReference type="SAM" id="MobiDB-lite"/>
    </source>
</evidence>
<dbReference type="AlphaFoldDB" id="A0A9W7EFM2"/>
<feature type="domain" description="PA" evidence="5">
    <location>
        <begin position="313"/>
        <end position="396"/>
    </location>
</feature>
<dbReference type="Pfam" id="PF02225">
    <property type="entry name" value="PA"/>
    <property type="match status" value="2"/>
</dbReference>
<feature type="chain" id="PRO_5040770972" description="PA domain-containing protein" evidence="4">
    <location>
        <begin position="25"/>
        <end position="508"/>
    </location>
</feature>
<dbReference type="EMBL" id="BRXY01000233">
    <property type="protein sequence ID" value="GMH79369.1"/>
    <property type="molecule type" value="Genomic_DNA"/>
</dbReference>
<evidence type="ECO:0000256" key="2">
    <source>
        <dbReference type="ARBA" id="ARBA00023180"/>
    </source>
</evidence>
<evidence type="ECO:0000256" key="4">
    <source>
        <dbReference type="SAM" id="SignalP"/>
    </source>
</evidence>
<sequence>MKPSLLNVLALLTLTLLLVDPASSLWPFRRKKPAETVKHVLDDCGILFSRKYLSKFNEQGYDDPRILRKLKKLDLEINFSMKEKEIEKFLKSVARLVPEVKKTKEKKKKVDKLLERRNELTFGRLIVEGAPANYQYIKASFGGDLPLRSYEIQFSDNDYGCSKSTSAEGRILVVLRGKCTYLEKAKAAESSGAAVLIVINEDNGDLFQLPAGRGDDAEDSASMPTISVVLVQHNAMAALKEIENFDPFARAMLIPQDCNDDGCMTVHPTDFDIMSQFDSSGGKMFVSGAEGGELVAEFLSSSFGITIPDEAQLTLANPIDACSDLTDGEFLKEQAVLVRRGGCQFYEKVRRLQTTGARMVVMVDNEVPSVLDRIGATTEQLNDLYLPVLMITNEIGGSIERVVRDKEEEGVSASMSILKSRQVGVLWEELRNFLSSCMGESKGEGEGEEEGENAEDCRRDYERIARTAKETERWQGLSSYMEKWGTGEEEEKDEEKKVETENYDGDEL</sequence>
<feature type="signal peptide" evidence="4">
    <location>
        <begin position="1"/>
        <end position="24"/>
    </location>
</feature>
<protein>
    <recommendedName>
        <fullName evidence="5">PA domain-containing protein</fullName>
    </recommendedName>
</protein>
<gene>
    <name evidence="6" type="ORF">TrST_g7869</name>
</gene>
<dbReference type="OrthoDB" id="1630758at2759"/>
<proteinExistence type="predicted"/>
<dbReference type="Proteomes" id="UP001165085">
    <property type="component" value="Unassembled WGS sequence"/>
</dbReference>
<evidence type="ECO:0000313" key="6">
    <source>
        <dbReference type="EMBL" id="GMH79369.1"/>
    </source>
</evidence>
<accession>A0A9W7EFM2</accession>
<dbReference type="SUPFAM" id="SSF52025">
    <property type="entry name" value="PA domain"/>
    <property type="match status" value="1"/>
</dbReference>
<keyword evidence="7" id="KW-1185">Reference proteome</keyword>
<keyword evidence="2" id="KW-0325">Glycoprotein</keyword>
<name>A0A9W7EFM2_9STRA</name>
<feature type="region of interest" description="Disordered" evidence="3">
    <location>
        <begin position="480"/>
        <end position="508"/>
    </location>
</feature>
<dbReference type="InterPro" id="IPR046450">
    <property type="entry name" value="PA_dom_sf"/>
</dbReference>
<keyword evidence="1 4" id="KW-0732">Signal</keyword>
<feature type="domain" description="PA" evidence="5">
    <location>
        <begin position="157"/>
        <end position="239"/>
    </location>
</feature>
<dbReference type="PANTHER" id="PTHR22702">
    <property type="entry name" value="PROTEASE-ASSOCIATED DOMAIN-CONTAINING PROTEIN"/>
    <property type="match status" value="1"/>
</dbReference>
<comment type="caution">
    <text evidence="6">The sequence shown here is derived from an EMBL/GenBank/DDBJ whole genome shotgun (WGS) entry which is preliminary data.</text>
</comment>
<dbReference type="InterPro" id="IPR003137">
    <property type="entry name" value="PA_domain"/>
</dbReference>
<evidence type="ECO:0000256" key="1">
    <source>
        <dbReference type="ARBA" id="ARBA00022729"/>
    </source>
</evidence>
<organism evidence="6 7">
    <name type="scientific">Triparma strigata</name>
    <dbReference type="NCBI Taxonomy" id="1606541"/>
    <lineage>
        <taxon>Eukaryota</taxon>
        <taxon>Sar</taxon>
        <taxon>Stramenopiles</taxon>
        <taxon>Ochrophyta</taxon>
        <taxon>Bolidophyceae</taxon>
        <taxon>Parmales</taxon>
        <taxon>Triparmaceae</taxon>
        <taxon>Triparma</taxon>
    </lineage>
</organism>
<dbReference type="PANTHER" id="PTHR22702:SF1">
    <property type="entry name" value="PROTEASE-ASSOCIATED DOMAIN-CONTAINING PROTEIN 1"/>
    <property type="match status" value="1"/>
</dbReference>
<reference evidence="7" key="1">
    <citation type="journal article" date="2023" name="Commun. Biol.">
        <title>Genome analysis of Parmales, the sister group of diatoms, reveals the evolutionary specialization of diatoms from phago-mixotrophs to photoautotrophs.</title>
        <authorList>
            <person name="Ban H."/>
            <person name="Sato S."/>
            <person name="Yoshikawa S."/>
            <person name="Yamada K."/>
            <person name="Nakamura Y."/>
            <person name="Ichinomiya M."/>
            <person name="Sato N."/>
            <person name="Blanc-Mathieu R."/>
            <person name="Endo H."/>
            <person name="Kuwata A."/>
            <person name="Ogata H."/>
        </authorList>
    </citation>
    <scope>NUCLEOTIDE SEQUENCE [LARGE SCALE GENOMIC DNA]</scope>
    <source>
        <strain evidence="7">NIES 3701</strain>
    </source>
</reference>
<dbReference type="Gene3D" id="3.50.30.30">
    <property type="match status" value="2"/>
</dbReference>